<dbReference type="NCBIfam" id="TIGR01561">
    <property type="entry name" value="gde_arch"/>
    <property type="match status" value="1"/>
</dbReference>
<dbReference type="AlphaFoldDB" id="B8I4X1"/>
<dbReference type="GO" id="GO:0005980">
    <property type="term" value="P:glycogen catabolic process"/>
    <property type="evidence" value="ECO:0007669"/>
    <property type="project" value="InterPro"/>
</dbReference>
<dbReference type="RefSeq" id="WP_015925717.1">
    <property type="nucleotide sequence ID" value="NC_011898.1"/>
</dbReference>
<dbReference type="Gene3D" id="1.50.10.10">
    <property type="match status" value="1"/>
</dbReference>
<reference evidence="3 4" key="1">
    <citation type="submission" date="2009-01" db="EMBL/GenBank/DDBJ databases">
        <title>Complete sequence of Clostridium cellulolyticum H10.</title>
        <authorList>
            <consortium name="US DOE Joint Genome Institute"/>
            <person name="Lucas S."/>
            <person name="Copeland A."/>
            <person name="Lapidus A."/>
            <person name="Glavina del Rio T."/>
            <person name="Dalin E."/>
            <person name="Tice H."/>
            <person name="Bruce D."/>
            <person name="Goodwin L."/>
            <person name="Pitluck S."/>
            <person name="Chertkov O."/>
            <person name="Saunders E."/>
            <person name="Brettin T."/>
            <person name="Detter J.C."/>
            <person name="Han C."/>
            <person name="Larimer F."/>
            <person name="Land M."/>
            <person name="Hauser L."/>
            <person name="Kyrpides N."/>
            <person name="Ivanova N."/>
            <person name="Zhou J."/>
            <person name="Richardson P."/>
        </authorList>
    </citation>
    <scope>NUCLEOTIDE SEQUENCE [LARGE SCALE GENOMIC DNA]</scope>
    <source>
        <strain evidence="4">ATCC 35319 / DSM 5812 / JCM 6584 / H10</strain>
    </source>
</reference>
<dbReference type="Pfam" id="PF12439">
    <property type="entry name" value="GDE_N"/>
    <property type="match status" value="1"/>
</dbReference>
<dbReference type="GO" id="GO:0004134">
    <property type="term" value="F:4-alpha-glucanotransferase activity"/>
    <property type="evidence" value="ECO:0007669"/>
    <property type="project" value="InterPro"/>
</dbReference>
<dbReference type="InterPro" id="IPR010401">
    <property type="entry name" value="AGL/Gdb1"/>
</dbReference>
<keyword evidence="4" id="KW-1185">Reference proteome</keyword>
<gene>
    <name evidence="3" type="ordered locus">Ccel_2288</name>
</gene>
<evidence type="ECO:0000313" key="3">
    <source>
        <dbReference type="EMBL" id="ACL76625.1"/>
    </source>
</evidence>
<dbReference type="Pfam" id="PF06202">
    <property type="entry name" value="GDE_C"/>
    <property type="match status" value="1"/>
</dbReference>
<dbReference type="InterPro" id="IPR012341">
    <property type="entry name" value="6hp_glycosidase-like_sf"/>
</dbReference>
<evidence type="ECO:0000313" key="4">
    <source>
        <dbReference type="Proteomes" id="UP000001349"/>
    </source>
</evidence>
<name>B8I4X1_RUMCH</name>
<proteinExistence type="predicted"/>
<accession>B8I4X1</accession>
<dbReference type="InterPro" id="IPR008928">
    <property type="entry name" value="6-hairpin_glycosidase_sf"/>
</dbReference>
<dbReference type="KEGG" id="cce:Ccel_2288"/>
<dbReference type="GO" id="GO:0004135">
    <property type="term" value="F:amylo-alpha-1,6-glucosidase activity"/>
    <property type="evidence" value="ECO:0007669"/>
    <property type="project" value="InterPro"/>
</dbReference>
<sequence>MDFGTSCWHSYQQGCQREWLVTNGIGGYASLSLICSNNRRYHGLLISASVPPTKRQLFLANVLEDMDFEDGSTVSLSSFKTAGGYVNSGFTHLQRVEYNYLPEFVYSYKDVFIKKKISMKQGDNTVIVQYEIRNGNKDAVLRLTPLVNNRDHHYISRSNNLKFSVRHDSKAICISGNGESEIRLLVDGGEFKSYNDCYFYDMFYEVERERGLDSTEDHFIPGCFSIKIKPWETKKVSFIATTETYDLDSLNVLRVIQSEEERLKELLNRAGLQNELCRSLVLAADNFIVYRKSTNSKTVIAGYPWFTDWGRDTMIAFSGLTLATGRYGDAKDILLTFSKYVNHGLIPNMFPDDGEEPAYNSVDAALWYFEAVYSYLSYTEDYTFIKENIYSCLKDICNYFIKGTIYDIKMTEDGLVTAGNENTQLTWMDAKVGDWIVTPRHGKAVEINALWYNALIIMSGLAERFGDLDIYSALAAKTKESFIKEFWNEKDQCLYDVINSNGKDADIRPNQILAIGLSFPVIDGCKAKKILNKVWEELYTPYGLRSLSSANKEYKGIYCGNPLERDGAYHQGTVWTWPLGRFIRAYILVNGGTEQARRNALEFIKPFTDHVKNGGMGSISEIFDGDNPHYPRGCFAQAWSVSEILRAAVEDIGIDQLGQRINY</sequence>
<dbReference type="eggNOG" id="COG3408">
    <property type="taxonomic scope" value="Bacteria"/>
</dbReference>
<dbReference type="PANTHER" id="PTHR10569">
    <property type="entry name" value="GLYCOGEN DEBRANCHING ENZYME"/>
    <property type="match status" value="1"/>
</dbReference>
<feature type="domain" description="Glycogen debranching enzyme C-terminal" evidence="1">
    <location>
        <begin position="283"/>
        <end position="646"/>
    </location>
</feature>
<dbReference type="InterPro" id="IPR024742">
    <property type="entry name" value="Glycogen_debranch_N"/>
</dbReference>
<dbReference type="InterPro" id="IPR032790">
    <property type="entry name" value="GDE_C"/>
</dbReference>
<dbReference type="InterPro" id="IPR006451">
    <property type="entry name" value="Glycogen_debranch_arc"/>
</dbReference>
<dbReference type="OrthoDB" id="9761875at2"/>
<dbReference type="CAZy" id="GH133">
    <property type="family name" value="Glycoside Hydrolase Family 133"/>
</dbReference>
<dbReference type="PANTHER" id="PTHR10569:SF2">
    <property type="entry name" value="GLYCOGEN DEBRANCHING ENZYME"/>
    <property type="match status" value="1"/>
</dbReference>
<evidence type="ECO:0000259" key="2">
    <source>
        <dbReference type="Pfam" id="PF12439"/>
    </source>
</evidence>
<dbReference type="SUPFAM" id="SSF48208">
    <property type="entry name" value="Six-hairpin glycosidases"/>
    <property type="match status" value="1"/>
</dbReference>
<dbReference type="EMBL" id="CP001348">
    <property type="protein sequence ID" value="ACL76625.1"/>
    <property type="molecule type" value="Genomic_DNA"/>
</dbReference>
<organism evidence="3 4">
    <name type="scientific">Ruminiclostridium cellulolyticum (strain ATCC 35319 / DSM 5812 / JCM 6584 / H10)</name>
    <name type="common">Clostridium cellulolyticum</name>
    <dbReference type="NCBI Taxonomy" id="394503"/>
    <lineage>
        <taxon>Bacteria</taxon>
        <taxon>Bacillati</taxon>
        <taxon>Bacillota</taxon>
        <taxon>Clostridia</taxon>
        <taxon>Eubacteriales</taxon>
        <taxon>Oscillospiraceae</taxon>
        <taxon>Ruminiclostridium</taxon>
    </lineage>
</organism>
<protein>
    <submittedName>
        <fullName evidence="3">Glycogen debranching enzyme</fullName>
    </submittedName>
</protein>
<dbReference type="FunFam" id="1.50.10.10:FF:000073">
    <property type="entry name" value="Glycogen debranching enzyme, hypothetical (TreX-like)"/>
    <property type="match status" value="1"/>
</dbReference>
<feature type="domain" description="Glycogen debranching enzyme bacterial and archaeal type N-terminal" evidence="2">
    <location>
        <begin position="17"/>
        <end position="233"/>
    </location>
</feature>
<dbReference type="STRING" id="394503.Ccel_2288"/>
<evidence type="ECO:0000259" key="1">
    <source>
        <dbReference type="Pfam" id="PF06202"/>
    </source>
</evidence>
<dbReference type="HOGENOM" id="CLU_026835_0_0_9"/>
<dbReference type="Proteomes" id="UP000001349">
    <property type="component" value="Chromosome"/>
</dbReference>